<evidence type="ECO:0000259" key="3">
    <source>
        <dbReference type="Pfam" id="PF13399"/>
    </source>
</evidence>
<feature type="domain" description="LytR/CpsA/Psr regulator C-terminal" evidence="3">
    <location>
        <begin position="171"/>
        <end position="257"/>
    </location>
</feature>
<organism evidence="4 5">
    <name type="scientific">Candidatus Berkelbacteria bacterium RIFOXYA2_FULL_43_10</name>
    <dbReference type="NCBI Taxonomy" id="1797472"/>
    <lineage>
        <taxon>Bacteria</taxon>
        <taxon>Candidatus Berkelbacteria</taxon>
    </lineage>
</organism>
<comment type="caution">
    <text evidence="4">The sequence shown here is derived from an EMBL/GenBank/DDBJ whole genome shotgun (WGS) entry which is preliminary data.</text>
</comment>
<evidence type="ECO:0000313" key="5">
    <source>
        <dbReference type="Proteomes" id="UP000178583"/>
    </source>
</evidence>
<sequence length="258" mass="27830">MGISDDIKIKKPKQKPTPVEPVKEEIKAEDGDSVEVRVKKGRDRVSDLYDSFLSDNHYYYGDHPQTVPYKDHANDPKPPKQAKRSKLGLIIFFLVLAIIGLILWQSYPSIKSFYDELTGAGSDTQESSSNTLYSDVPSQDYTTGSETSDAPAATTAPSTESATSAIDKSAISIQVLNGNGVSGSAANVKSTLVTAGFTVSSVINAKKFTYASSIIYYKTGQDEEAALVKASLPSLVIELKNSDTLTTNYDIVVLVGKT</sequence>
<gene>
    <name evidence="4" type="ORF">A2215_04435</name>
</gene>
<feature type="compositionally biased region" description="Low complexity" evidence="1">
    <location>
        <begin position="145"/>
        <end position="158"/>
    </location>
</feature>
<proteinExistence type="predicted"/>
<dbReference type="InterPro" id="IPR027381">
    <property type="entry name" value="LytR/CpsA/Psr_C"/>
</dbReference>
<feature type="transmembrane region" description="Helical" evidence="2">
    <location>
        <begin position="87"/>
        <end position="107"/>
    </location>
</feature>
<accession>A0A1F5E3L3</accession>
<reference evidence="4 5" key="1">
    <citation type="journal article" date="2016" name="Nat. Commun.">
        <title>Thousands of microbial genomes shed light on interconnected biogeochemical processes in an aquifer system.</title>
        <authorList>
            <person name="Anantharaman K."/>
            <person name="Brown C.T."/>
            <person name="Hug L.A."/>
            <person name="Sharon I."/>
            <person name="Castelle C.J."/>
            <person name="Probst A.J."/>
            <person name="Thomas B.C."/>
            <person name="Singh A."/>
            <person name="Wilkins M.J."/>
            <person name="Karaoz U."/>
            <person name="Brodie E.L."/>
            <person name="Williams K.H."/>
            <person name="Hubbard S.S."/>
            <person name="Banfield J.F."/>
        </authorList>
    </citation>
    <scope>NUCLEOTIDE SEQUENCE [LARGE SCALE GENOMIC DNA]</scope>
</reference>
<keyword evidence="2" id="KW-0812">Transmembrane</keyword>
<dbReference type="Proteomes" id="UP000178583">
    <property type="component" value="Unassembled WGS sequence"/>
</dbReference>
<keyword evidence="2" id="KW-1133">Transmembrane helix</keyword>
<feature type="region of interest" description="Disordered" evidence="1">
    <location>
        <begin position="123"/>
        <end position="158"/>
    </location>
</feature>
<evidence type="ECO:0000313" key="4">
    <source>
        <dbReference type="EMBL" id="OGD61972.1"/>
    </source>
</evidence>
<keyword evidence="2" id="KW-0472">Membrane</keyword>
<dbReference type="AlphaFoldDB" id="A0A1F5E3L3"/>
<dbReference type="Pfam" id="PF13399">
    <property type="entry name" value="LytR_C"/>
    <property type="match status" value="1"/>
</dbReference>
<evidence type="ECO:0000256" key="2">
    <source>
        <dbReference type="SAM" id="Phobius"/>
    </source>
</evidence>
<feature type="region of interest" description="Disordered" evidence="1">
    <location>
        <begin position="1"/>
        <end position="25"/>
    </location>
</feature>
<dbReference type="EMBL" id="MEZY01000057">
    <property type="protein sequence ID" value="OGD61972.1"/>
    <property type="molecule type" value="Genomic_DNA"/>
</dbReference>
<dbReference type="Gene3D" id="3.30.70.2390">
    <property type="match status" value="1"/>
</dbReference>
<name>A0A1F5E3L3_9BACT</name>
<feature type="compositionally biased region" description="Polar residues" evidence="1">
    <location>
        <begin position="123"/>
        <end position="144"/>
    </location>
</feature>
<protein>
    <recommendedName>
        <fullName evidence="3">LytR/CpsA/Psr regulator C-terminal domain-containing protein</fullName>
    </recommendedName>
</protein>
<dbReference type="STRING" id="1797472.A2215_04435"/>
<evidence type="ECO:0000256" key="1">
    <source>
        <dbReference type="SAM" id="MobiDB-lite"/>
    </source>
</evidence>